<gene>
    <name evidence="1" type="ORF">ACFP90_06520</name>
</gene>
<organism evidence="1 2">
    <name type="scientific">Deinococcus multiflagellatus</name>
    <dbReference type="NCBI Taxonomy" id="1656887"/>
    <lineage>
        <taxon>Bacteria</taxon>
        <taxon>Thermotogati</taxon>
        <taxon>Deinococcota</taxon>
        <taxon>Deinococci</taxon>
        <taxon>Deinococcales</taxon>
        <taxon>Deinococcaceae</taxon>
        <taxon>Deinococcus</taxon>
    </lineage>
</organism>
<keyword evidence="2" id="KW-1185">Reference proteome</keyword>
<reference evidence="2" key="1">
    <citation type="journal article" date="2019" name="Int. J. Syst. Evol. Microbiol.">
        <title>The Global Catalogue of Microorganisms (GCM) 10K type strain sequencing project: providing services to taxonomists for standard genome sequencing and annotation.</title>
        <authorList>
            <consortium name="The Broad Institute Genomics Platform"/>
            <consortium name="The Broad Institute Genome Sequencing Center for Infectious Disease"/>
            <person name="Wu L."/>
            <person name="Ma J."/>
        </authorList>
    </citation>
    <scope>NUCLEOTIDE SEQUENCE [LARGE SCALE GENOMIC DNA]</scope>
    <source>
        <strain evidence="2">CCUG 63830</strain>
    </source>
</reference>
<evidence type="ECO:0008006" key="3">
    <source>
        <dbReference type="Google" id="ProtNLM"/>
    </source>
</evidence>
<protein>
    <recommendedName>
        <fullName evidence="3">Intracellular proteinase inhibitor BsuPI domain-containing protein</fullName>
    </recommendedName>
</protein>
<evidence type="ECO:0000313" key="1">
    <source>
        <dbReference type="EMBL" id="MFC6660039.1"/>
    </source>
</evidence>
<evidence type="ECO:0000313" key="2">
    <source>
        <dbReference type="Proteomes" id="UP001596317"/>
    </source>
</evidence>
<accession>A0ABW1ZGN9</accession>
<comment type="caution">
    <text evidence="1">The sequence shown here is derived from an EMBL/GenBank/DDBJ whole genome shotgun (WGS) entry which is preliminary data.</text>
</comment>
<dbReference type="RefSeq" id="WP_380054853.1">
    <property type="nucleotide sequence ID" value="NZ_JBHSWB010000001.1"/>
</dbReference>
<sequence length="106" mass="11770">MPRTAQVGETLTLAAVLHNETGHSVEVVSGLSPLDAILRNERGEPVRWYTPALDAWLQSSHLCAVGPCQWDHLQLDAPLNRFNRWLPLPPGEYTVTVRMKGVFVGN</sequence>
<name>A0ABW1ZGN9_9DEIO</name>
<dbReference type="Proteomes" id="UP001596317">
    <property type="component" value="Unassembled WGS sequence"/>
</dbReference>
<dbReference type="EMBL" id="JBHSWB010000001">
    <property type="protein sequence ID" value="MFC6660039.1"/>
    <property type="molecule type" value="Genomic_DNA"/>
</dbReference>
<proteinExistence type="predicted"/>